<keyword evidence="1" id="KW-0479">Metal-binding</keyword>
<evidence type="ECO:0000259" key="5">
    <source>
        <dbReference type="PROSITE" id="PS50865"/>
    </source>
</evidence>
<keyword evidence="2 4" id="KW-0863">Zinc-finger</keyword>
<evidence type="ECO:0000313" key="6">
    <source>
        <dbReference type="EMBL" id="KAJ9609426.1"/>
    </source>
</evidence>
<dbReference type="PANTHER" id="PTHR10237">
    <property type="entry name" value="DEFORMED EPIDERMAL AUTOREGULATORY FACTOR 1 HOMOLOG SUPPRESSIN"/>
    <property type="match status" value="1"/>
</dbReference>
<evidence type="ECO:0000256" key="2">
    <source>
        <dbReference type="ARBA" id="ARBA00022771"/>
    </source>
</evidence>
<dbReference type="Pfam" id="PF01753">
    <property type="entry name" value="zf-MYND"/>
    <property type="match status" value="1"/>
</dbReference>
<gene>
    <name evidence="6" type="ORF">H2200_005753</name>
</gene>
<dbReference type="EMBL" id="JAPDRK010000008">
    <property type="protein sequence ID" value="KAJ9609426.1"/>
    <property type="molecule type" value="Genomic_DNA"/>
</dbReference>
<name>A0AA38X9U4_9EURO</name>
<evidence type="ECO:0000313" key="7">
    <source>
        <dbReference type="Proteomes" id="UP001172673"/>
    </source>
</evidence>
<accession>A0AA38X9U4</accession>
<dbReference type="Pfam" id="PF14737">
    <property type="entry name" value="DUF4470"/>
    <property type="match status" value="1"/>
</dbReference>
<dbReference type="Gene3D" id="6.10.140.2220">
    <property type="match status" value="1"/>
</dbReference>
<dbReference type="Proteomes" id="UP001172673">
    <property type="component" value="Unassembled WGS sequence"/>
</dbReference>
<proteinExistence type="predicted"/>
<protein>
    <recommendedName>
        <fullName evidence="5">MYND-type domain-containing protein</fullName>
    </recommendedName>
</protein>
<dbReference type="SUPFAM" id="SSF144232">
    <property type="entry name" value="HIT/MYND zinc finger-like"/>
    <property type="match status" value="1"/>
</dbReference>
<keyword evidence="7" id="KW-1185">Reference proteome</keyword>
<comment type="caution">
    <text evidence="6">The sequence shown here is derived from an EMBL/GenBank/DDBJ whole genome shotgun (WGS) entry which is preliminary data.</text>
</comment>
<keyword evidence="3" id="KW-0862">Zinc</keyword>
<sequence length="1221" mass="136827">MFGPTLSAQVSSFFLVGNTPAVDVLQSIPPNHNATALLLGCGDVRNVLFTVWSRPKSDTGDYDFTCCDLSAEIIGQFFILISLYLVNVEAARNILLFTLIMDAPEGADIIQIWSVYYHSLLDELSLNLLRKQAQKLATLGQSRGSWRRGPYGDALRLCDQSTFDRVVKLWRWYGLDSSQTDAFKAQQQRLRSTFDTASEEHRNKMGEFVSPGVMRSASPCSGPALRDMFLLLRDFWKTGVAFNDEQVLVGSKHRNPTFSTEHGTLIVDHCTEPLQSFHLATAYCPLEKGSSLKVTKHSVSKPAAMAAMTEFQAWTAAFRAARKRLTLRFSASNAIAFCQALQDRRAHPDDNRDSQYRDNWNFDPLELDQDEYCPAKSAPTTFDVIDSSNIADHCGSLNVLTACRSALKPGPTSTFYIELLALRDESLEVYAKRLLCGDIATVSLLLGLNPVGYWTNTTTLSPMAEIETEKAADERGTGQARIIIVWKNSSSDAMTFSPSELASFVYKMYVQMLEHESFAVQMSKTRHQPARKPVPHYTRACLALFLSNIKDRDLTEFDPFMMYFLSLVLRDRALDLGPRYFGSFVVHLQGLGLLPERFGYMIAVKRGMAWDVFENWPEMPTALYLNVRVDRLWLKSFASGTIQCELGHQLFQISLRSRTTGQVRNFPDVQIGFGDIRTSGTKYSKDYAVQIQIDPDGWSGDEPMLISALVPTNVLLEEPLESQEVIVELMPTVNAVLTASTKDGSDPFIWLRLHVTTLARDDVLVTELGPNLTGRKMLQPNPIPGASDAGATGLVSFSASFDKETTRVEKLNVHIHLRNTTGAALLASKENVTFKLVSPFVLKLLVGSTQAGYSRSIELPVPLDTSGSRTRIARTSSYVEFIADLASPTTLLQKPDCLFPMVMYDGSPVLQNLGYINVANLPTVDVKDPARLQWVVQYVSSMDSVREEAISRQNPHIRMMTPDPRLNIKRIMGRNFIDFACLLGRKKCNIFAIQLIGDSCPSSIFLVDSIRLDLASLSMVLDAAMLPSFKALSHRIRRSQWTKLWNNLVGRLPVFEVDEDTFAFWQHAGAAFAERCRNWEHLPTCEYATKGTSNLLYNKDDENMICSCGLGKFPDDFKPDAPIWKDMAKHCVRVAISPFFCVPMVEGIADVDREFRILKKRMASLEHKELGCWECNKQPLSDKKLLNCGGCGVAKYCSKQCQKKDWKEGHHKHACKGMKKL</sequence>
<organism evidence="6 7">
    <name type="scientific">Cladophialophora chaetospira</name>
    <dbReference type="NCBI Taxonomy" id="386627"/>
    <lineage>
        <taxon>Eukaryota</taxon>
        <taxon>Fungi</taxon>
        <taxon>Dikarya</taxon>
        <taxon>Ascomycota</taxon>
        <taxon>Pezizomycotina</taxon>
        <taxon>Eurotiomycetes</taxon>
        <taxon>Chaetothyriomycetidae</taxon>
        <taxon>Chaetothyriales</taxon>
        <taxon>Herpotrichiellaceae</taxon>
        <taxon>Cladophialophora</taxon>
    </lineage>
</organism>
<dbReference type="PROSITE" id="PS50865">
    <property type="entry name" value="ZF_MYND_2"/>
    <property type="match status" value="1"/>
</dbReference>
<dbReference type="InterPro" id="IPR024119">
    <property type="entry name" value="TF_DEAF-1"/>
</dbReference>
<dbReference type="GO" id="GO:0000981">
    <property type="term" value="F:DNA-binding transcription factor activity, RNA polymerase II-specific"/>
    <property type="evidence" value="ECO:0007669"/>
    <property type="project" value="TreeGrafter"/>
</dbReference>
<dbReference type="InterPro" id="IPR027974">
    <property type="entry name" value="DUF4470"/>
</dbReference>
<dbReference type="PANTHER" id="PTHR10237:SF15">
    <property type="entry name" value="LD37257P"/>
    <property type="match status" value="1"/>
</dbReference>
<evidence type="ECO:0000256" key="3">
    <source>
        <dbReference type="ARBA" id="ARBA00022833"/>
    </source>
</evidence>
<dbReference type="AlphaFoldDB" id="A0AA38X9U4"/>
<evidence type="ECO:0000256" key="1">
    <source>
        <dbReference type="ARBA" id="ARBA00022723"/>
    </source>
</evidence>
<feature type="domain" description="MYND-type" evidence="5">
    <location>
        <begin position="1172"/>
        <end position="1215"/>
    </location>
</feature>
<dbReference type="GO" id="GO:0005634">
    <property type="term" value="C:nucleus"/>
    <property type="evidence" value="ECO:0007669"/>
    <property type="project" value="TreeGrafter"/>
</dbReference>
<dbReference type="GO" id="GO:0008270">
    <property type="term" value="F:zinc ion binding"/>
    <property type="evidence" value="ECO:0007669"/>
    <property type="project" value="UniProtKB-KW"/>
</dbReference>
<evidence type="ECO:0000256" key="4">
    <source>
        <dbReference type="PROSITE-ProRule" id="PRU00134"/>
    </source>
</evidence>
<reference evidence="6" key="1">
    <citation type="submission" date="2022-10" db="EMBL/GenBank/DDBJ databases">
        <title>Culturing micro-colonial fungi from biological soil crusts in the Mojave desert and describing Neophaeococcomyces mojavensis, and introducing the new genera and species Taxawa tesnikishii.</title>
        <authorList>
            <person name="Kurbessoian T."/>
            <person name="Stajich J.E."/>
        </authorList>
    </citation>
    <scope>NUCLEOTIDE SEQUENCE</scope>
    <source>
        <strain evidence="6">TK_41</strain>
    </source>
</reference>
<dbReference type="InterPro" id="IPR002893">
    <property type="entry name" value="Znf_MYND"/>
</dbReference>